<reference evidence="2 3" key="1">
    <citation type="journal article" date="2019" name="Nat. Ecol. Evol.">
        <title>Megaphylogeny resolves global patterns of mushroom evolution.</title>
        <authorList>
            <person name="Varga T."/>
            <person name="Krizsan K."/>
            <person name="Foldi C."/>
            <person name="Dima B."/>
            <person name="Sanchez-Garcia M."/>
            <person name="Sanchez-Ramirez S."/>
            <person name="Szollosi G.J."/>
            <person name="Szarkandi J.G."/>
            <person name="Papp V."/>
            <person name="Albert L."/>
            <person name="Andreopoulos W."/>
            <person name="Angelini C."/>
            <person name="Antonin V."/>
            <person name="Barry K.W."/>
            <person name="Bougher N.L."/>
            <person name="Buchanan P."/>
            <person name="Buyck B."/>
            <person name="Bense V."/>
            <person name="Catcheside P."/>
            <person name="Chovatia M."/>
            <person name="Cooper J."/>
            <person name="Damon W."/>
            <person name="Desjardin D."/>
            <person name="Finy P."/>
            <person name="Geml J."/>
            <person name="Haridas S."/>
            <person name="Hughes K."/>
            <person name="Justo A."/>
            <person name="Karasinski D."/>
            <person name="Kautmanova I."/>
            <person name="Kiss B."/>
            <person name="Kocsube S."/>
            <person name="Kotiranta H."/>
            <person name="LaButti K.M."/>
            <person name="Lechner B.E."/>
            <person name="Liimatainen K."/>
            <person name="Lipzen A."/>
            <person name="Lukacs Z."/>
            <person name="Mihaltcheva S."/>
            <person name="Morgado L.N."/>
            <person name="Niskanen T."/>
            <person name="Noordeloos M.E."/>
            <person name="Ohm R.A."/>
            <person name="Ortiz-Santana B."/>
            <person name="Ovrebo C."/>
            <person name="Racz N."/>
            <person name="Riley R."/>
            <person name="Savchenko A."/>
            <person name="Shiryaev A."/>
            <person name="Soop K."/>
            <person name="Spirin V."/>
            <person name="Szebenyi C."/>
            <person name="Tomsovsky M."/>
            <person name="Tulloss R.E."/>
            <person name="Uehling J."/>
            <person name="Grigoriev I.V."/>
            <person name="Vagvolgyi C."/>
            <person name="Papp T."/>
            <person name="Martin F.M."/>
            <person name="Miettinen O."/>
            <person name="Hibbett D.S."/>
            <person name="Nagy L.G."/>
        </authorList>
    </citation>
    <scope>NUCLEOTIDE SEQUENCE [LARGE SCALE GENOMIC DNA]</scope>
    <source>
        <strain evidence="2 3">FP101781</strain>
    </source>
</reference>
<dbReference type="Proteomes" id="UP000298030">
    <property type="component" value="Unassembled WGS sequence"/>
</dbReference>
<evidence type="ECO:0000313" key="3">
    <source>
        <dbReference type="Proteomes" id="UP000298030"/>
    </source>
</evidence>
<protein>
    <submittedName>
        <fullName evidence="2">Uncharacterized protein</fullName>
    </submittedName>
</protein>
<evidence type="ECO:0000256" key="1">
    <source>
        <dbReference type="SAM" id="MobiDB-lite"/>
    </source>
</evidence>
<organism evidence="2 3">
    <name type="scientific">Coprinellus micaceus</name>
    <name type="common">Glistening ink-cap mushroom</name>
    <name type="synonym">Coprinus micaceus</name>
    <dbReference type="NCBI Taxonomy" id="71717"/>
    <lineage>
        <taxon>Eukaryota</taxon>
        <taxon>Fungi</taxon>
        <taxon>Dikarya</taxon>
        <taxon>Basidiomycota</taxon>
        <taxon>Agaricomycotina</taxon>
        <taxon>Agaricomycetes</taxon>
        <taxon>Agaricomycetidae</taxon>
        <taxon>Agaricales</taxon>
        <taxon>Agaricineae</taxon>
        <taxon>Psathyrellaceae</taxon>
        <taxon>Coprinellus</taxon>
    </lineage>
</organism>
<dbReference type="EMBL" id="QPFP01000009">
    <property type="protein sequence ID" value="TEB34432.1"/>
    <property type="molecule type" value="Genomic_DNA"/>
</dbReference>
<proteinExistence type="predicted"/>
<name>A0A4Y7TLL9_COPMI</name>
<keyword evidence="3" id="KW-1185">Reference proteome</keyword>
<comment type="caution">
    <text evidence="2">The sequence shown here is derived from an EMBL/GenBank/DDBJ whole genome shotgun (WGS) entry which is preliminary data.</text>
</comment>
<feature type="compositionally biased region" description="Pro residues" evidence="1">
    <location>
        <begin position="1"/>
        <end position="12"/>
    </location>
</feature>
<dbReference type="AlphaFoldDB" id="A0A4Y7TLL9"/>
<evidence type="ECO:0000313" key="2">
    <source>
        <dbReference type="EMBL" id="TEB34432.1"/>
    </source>
</evidence>
<feature type="region of interest" description="Disordered" evidence="1">
    <location>
        <begin position="1"/>
        <end position="20"/>
    </location>
</feature>
<sequence length="121" mass="13607">MDFTQSPPPPLPTAAMDHDSPEVIWISNSEEIEFTEQAQPGSSTGPSTRQAAERLCSLPPLVNINAINPITYSRPLTTQETQSLTDTMREFKQLYEEVNTLNIIRSMQLWEVQTLEAALFL</sequence>
<gene>
    <name evidence="2" type="ORF">FA13DRAFT_1707358</name>
</gene>
<accession>A0A4Y7TLL9</accession>